<evidence type="ECO:0000313" key="2">
    <source>
        <dbReference type="EMBL" id="WOO43207.1"/>
    </source>
</evidence>
<feature type="region of interest" description="Disordered" evidence="1">
    <location>
        <begin position="25"/>
        <end position="50"/>
    </location>
</feature>
<dbReference type="Proteomes" id="UP001304300">
    <property type="component" value="Chromosome"/>
</dbReference>
<reference evidence="2 3" key="1">
    <citation type="submission" date="2023-10" db="EMBL/GenBank/DDBJ databases">
        <title>Rubellicoccus peritrichatus gen. nov., sp. nov., isolated from an algae of coral reef tank.</title>
        <authorList>
            <person name="Luo J."/>
        </authorList>
    </citation>
    <scope>NUCLEOTIDE SEQUENCE [LARGE SCALE GENOMIC DNA]</scope>
    <source>
        <strain evidence="2 3">CR14</strain>
    </source>
</reference>
<name>A0AAQ3LEG7_9BACT</name>
<gene>
    <name evidence="2" type="ORF">RZN69_08885</name>
</gene>
<protein>
    <recommendedName>
        <fullName evidence="4">Beta-barrel porin 2</fullName>
    </recommendedName>
</protein>
<dbReference type="KEGG" id="puo:RZN69_08885"/>
<accession>A0AAQ3LEG7</accession>
<evidence type="ECO:0008006" key="4">
    <source>
        <dbReference type="Google" id="ProtNLM"/>
    </source>
</evidence>
<proteinExistence type="predicted"/>
<dbReference type="EMBL" id="CP136920">
    <property type="protein sequence ID" value="WOO43207.1"/>
    <property type="molecule type" value="Genomic_DNA"/>
</dbReference>
<keyword evidence="3" id="KW-1185">Reference proteome</keyword>
<sequence>MSTQAPSQDALDELLYGDGEPLLGNLDAFDMPSPNEEPITEPEAASSNEVSDEMLNELLEIPLWEFEGSLQAGIGYTDNALLSDFPRENSTFLYAEGEFYAVRYPQSIDQGFLQFLVVAEQSHFTDIEQVQNERLLWAQGSLTQPAGPDRETGMTARYIFTQQVYNSALAANTDGEVNPANPFLFEAHGFGWDGHAQFDLENDTYIRIEPLIERYVFKGTNSDYTEPAVGIKWGRKLDKLGSRFHLAYYFAYRLSDERLQRNSSGTSVSGTRANFQLNEIDFSWRQYWWGNKHFYTRTRAEIRFLRDNGVGYDDYNLYSMTETFTWDFEPWKTEAYASIDYFDYPNQAVSTSDPSLRFLNQMNLGITVTRSFGEAWAAELEYGYEITKSNRDEDAYKANIIQIGVRRIF</sequence>
<evidence type="ECO:0000313" key="3">
    <source>
        <dbReference type="Proteomes" id="UP001304300"/>
    </source>
</evidence>
<organism evidence="2 3">
    <name type="scientific">Rubellicoccus peritrichatus</name>
    <dbReference type="NCBI Taxonomy" id="3080537"/>
    <lineage>
        <taxon>Bacteria</taxon>
        <taxon>Pseudomonadati</taxon>
        <taxon>Verrucomicrobiota</taxon>
        <taxon>Opitutia</taxon>
        <taxon>Puniceicoccales</taxon>
        <taxon>Cerasicoccaceae</taxon>
        <taxon>Rubellicoccus</taxon>
    </lineage>
</organism>
<dbReference type="RefSeq" id="WP_317835749.1">
    <property type="nucleotide sequence ID" value="NZ_CP136920.1"/>
</dbReference>
<dbReference type="AlphaFoldDB" id="A0AAQ3LEG7"/>
<evidence type="ECO:0000256" key="1">
    <source>
        <dbReference type="SAM" id="MobiDB-lite"/>
    </source>
</evidence>